<accession>A0A6P8BAR2</accession>
<feature type="region of interest" description="Disordered" evidence="1">
    <location>
        <begin position="1"/>
        <end position="26"/>
    </location>
</feature>
<keyword evidence="2" id="KW-1185">Reference proteome</keyword>
<reference evidence="3" key="1">
    <citation type="journal article" date="2019" name="Mol. Biol. Evol.">
        <title>Blast fungal genomes show frequent chromosomal changes, gene gains and losses, and effector gene turnover.</title>
        <authorList>
            <person name="Gomez Luciano L.B."/>
            <person name="Jason Tsai I."/>
            <person name="Chuma I."/>
            <person name="Tosa Y."/>
            <person name="Chen Y.H."/>
            <person name="Li J.Y."/>
            <person name="Li M.Y."/>
            <person name="Jade Lu M.Y."/>
            <person name="Nakayashiki H."/>
            <person name="Li W.H."/>
        </authorList>
    </citation>
    <scope>NUCLEOTIDE SEQUENCE</scope>
    <source>
        <strain evidence="3">NI907</strain>
    </source>
</reference>
<evidence type="ECO:0000256" key="1">
    <source>
        <dbReference type="SAM" id="MobiDB-lite"/>
    </source>
</evidence>
<organism evidence="2 3">
    <name type="scientific">Pyricularia grisea</name>
    <name type="common">Crabgrass-specific blast fungus</name>
    <name type="synonym">Magnaporthe grisea</name>
    <dbReference type="NCBI Taxonomy" id="148305"/>
    <lineage>
        <taxon>Eukaryota</taxon>
        <taxon>Fungi</taxon>
        <taxon>Dikarya</taxon>
        <taxon>Ascomycota</taxon>
        <taxon>Pezizomycotina</taxon>
        <taxon>Sordariomycetes</taxon>
        <taxon>Sordariomycetidae</taxon>
        <taxon>Magnaporthales</taxon>
        <taxon>Pyriculariaceae</taxon>
        <taxon>Pyricularia</taxon>
    </lineage>
</organism>
<dbReference type="RefSeq" id="XP_030984246.1">
    <property type="nucleotide sequence ID" value="XM_031123448.1"/>
</dbReference>
<sequence length="52" mass="5946">MKTKQKSMDNNRSGRGRDTRHSLRSTCAPPEYYRVCIRNSSQQVSGSDLITK</sequence>
<gene>
    <name evidence="3" type="ORF">PgNI_03393</name>
</gene>
<evidence type="ECO:0000313" key="2">
    <source>
        <dbReference type="Proteomes" id="UP000515153"/>
    </source>
</evidence>
<reference evidence="3" key="2">
    <citation type="submission" date="2019-10" db="EMBL/GenBank/DDBJ databases">
        <authorList>
            <consortium name="NCBI Genome Project"/>
        </authorList>
    </citation>
    <scope>NUCLEOTIDE SEQUENCE</scope>
    <source>
        <strain evidence="3">NI907</strain>
    </source>
</reference>
<evidence type="ECO:0000313" key="3">
    <source>
        <dbReference type="RefSeq" id="XP_030984246.1"/>
    </source>
</evidence>
<dbReference type="Proteomes" id="UP000515153">
    <property type="component" value="Unplaced"/>
</dbReference>
<dbReference type="AlphaFoldDB" id="A0A6P8BAR2"/>
<proteinExistence type="predicted"/>
<name>A0A6P8BAR2_PYRGI</name>
<dbReference type="GeneID" id="41958358"/>
<reference evidence="3" key="3">
    <citation type="submission" date="2025-08" db="UniProtKB">
        <authorList>
            <consortium name="RefSeq"/>
        </authorList>
    </citation>
    <scope>IDENTIFICATION</scope>
    <source>
        <strain evidence="3">NI907</strain>
    </source>
</reference>
<protein>
    <submittedName>
        <fullName evidence="3">Uncharacterized protein</fullName>
    </submittedName>
</protein>
<dbReference type="KEGG" id="pgri:PgNI_03393"/>